<evidence type="ECO:0000313" key="3">
    <source>
        <dbReference type="Proteomes" id="UP000006591"/>
    </source>
</evidence>
<dbReference type="HOGENOM" id="CLU_1512936_0_0_1"/>
<proteinExistence type="predicted"/>
<dbReference type="OMA" id="CFHEGLY"/>
<keyword evidence="3" id="KW-1185">Reference proteome</keyword>
<feature type="region of interest" description="Disordered" evidence="1">
    <location>
        <begin position="107"/>
        <end position="132"/>
    </location>
</feature>
<dbReference type="AlphaFoldDB" id="A0A0E0IBH5"/>
<sequence length="178" mass="19392">MAVGGRMTAKPGVVTTDQERALPESRTTATDAPEAAGLEVTTVAPHPSLYLATSNMINMLQCLCFHEGLYPWQAAPGLWASGGPAIWASGNRKGSNQANKMNLWHGSRSTCRSHKGSPGQKARSSSYKEPGTAQELPHQLLHKSKAMDMFAQMLQVKWMRCYYWVMLLCDALGSSCCC</sequence>
<dbReference type="Gramene" id="ONIVA08G14620.1">
    <property type="protein sequence ID" value="ONIVA08G14620.1"/>
    <property type="gene ID" value="ONIVA08G14620"/>
</dbReference>
<organism evidence="2">
    <name type="scientific">Oryza nivara</name>
    <name type="common">Indian wild rice</name>
    <name type="synonym">Oryza sativa f. spontanea</name>
    <dbReference type="NCBI Taxonomy" id="4536"/>
    <lineage>
        <taxon>Eukaryota</taxon>
        <taxon>Viridiplantae</taxon>
        <taxon>Streptophyta</taxon>
        <taxon>Embryophyta</taxon>
        <taxon>Tracheophyta</taxon>
        <taxon>Spermatophyta</taxon>
        <taxon>Magnoliopsida</taxon>
        <taxon>Liliopsida</taxon>
        <taxon>Poales</taxon>
        <taxon>Poaceae</taxon>
        <taxon>BOP clade</taxon>
        <taxon>Oryzoideae</taxon>
        <taxon>Oryzeae</taxon>
        <taxon>Oryzinae</taxon>
        <taxon>Oryza</taxon>
    </lineage>
</organism>
<reference evidence="2" key="1">
    <citation type="submission" date="2015-04" db="UniProtKB">
        <authorList>
            <consortium name="EnsemblPlants"/>
        </authorList>
    </citation>
    <scope>IDENTIFICATION</scope>
    <source>
        <strain evidence="2">SL10</strain>
    </source>
</reference>
<dbReference type="Proteomes" id="UP000006591">
    <property type="component" value="Chromosome 8"/>
</dbReference>
<evidence type="ECO:0000313" key="2">
    <source>
        <dbReference type="EnsemblPlants" id="ONIVA08G14620.1"/>
    </source>
</evidence>
<evidence type="ECO:0000256" key="1">
    <source>
        <dbReference type="SAM" id="MobiDB-lite"/>
    </source>
</evidence>
<dbReference type="EnsemblPlants" id="ONIVA08G14620.1">
    <property type="protein sequence ID" value="ONIVA08G14620.1"/>
    <property type="gene ID" value="ONIVA08G14620"/>
</dbReference>
<feature type="region of interest" description="Disordered" evidence="1">
    <location>
        <begin position="1"/>
        <end position="38"/>
    </location>
</feature>
<reference evidence="2" key="2">
    <citation type="submission" date="2018-04" db="EMBL/GenBank/DDBJ databases">
        <title>OnivRS2 (Oryza nivara Reference Sequence Version 2).</title>
        <authorList>
            <person name="Zhang J."/>
            <person name="Kudrna D."/>
            <person name="Lee S."/>
            <person name="Talag J."/>
            <person name="Rajasekar S."/>
            <person name="Welchert J."/>
            <person name="Hsing Y.-I."/>
            <person name="Wing R.A."/>
        </authorList>
    </citation>
    <scope>NUCLEOTIDE SEQUENCE [LARGE SCALE GENOMIC DNA]</scope>
    <source>
        <strain evidence="2">SL10</strain>
    </source>
</reference>
<protein>
    <submittedName>
        <fullName evidence="2">Uncharacterized protein</fullName>
    </submittedName>
</protein>
<name>A0A0E0IBH5_ORYNI</name>
<accession>A0A0E0IBH5</accession>